<feature type="transmembrane region" description="Helical" evidence="8">
    <location>
        <begin position="877"/>
        <end position="896"/>
    </location>
</feature>
<dbReference type="PANTHER" id="PTHR32063:SF24">
    <property type="entry name" value="CATION EFFLUX SYSTEM (ACRB_ACRD_ACRF FAMILY)"/>
    <property type="match status" value="1"/>
</dbReference>
<sequence>MGRGARTNLMINRLIEYGLKQGFLVIVVICVIIGLGLYYIVHLPIDAVPDVTTNQVQINTEVPGLGPVEAEKLITFPIEFSMSSLPDVVEVRSLSKTGLSQVTVIFADYVNIYFARQLVLERLQTAKDQLPQVFMAQPVMGPISTGLGEIYQYVITGKGKDAMELRTIQDWIIRPRLLTTPGVIEVNSFGGFVKQYQVLVDPQKLITYDITLRQVFDALAANNANAGGQYIEHASEQYLIRGIGLIDTMQDIENIIVHATEEGTPIYIRNVADVVLGPEVRYGAVTKDGKGEVVTGIAMMLKGENSRTVVERVKQKVEEIRQNLPEGVDIIPFYDRADLVSNVIHTVITNVISGILLIIIVLTLTVGNWRVSLLVAFSVPLTIFLTFSGMYYAGIAATVMSVGSLGFGNITDGSVCTVENILQRLTLRKSNKSYKETIQHAAQEVGRPIFFAVSIIIIIYLPLLTLRGVEGKMFKPVALTVSLAMLSSLFVALAIMPTLCSLSFRKGTKTRAHTEETDNRIMQFLKNRYRPLLQKVVSHPRLTLSIAASCFLASLALVPFLGSEFMPELDEGAIAINVVRLPSVSLKESVDLSALIEKALMKYPEVETVVSKTGRPEIATDPMGQEISDVFVMLKPKKTWQTARTKEGLIARMEEDLEKIPGMRYSFSQPIKLRVSELIAGVRSDIAIKLFGEDFEVLKSKAEEIERVVTSIRGAEDVKAEQVAGLPVIQIKINRSAIARYGINVSDIQDVITTAIGGKAASQVLEGQMRFDLVVRFTEEARNNIEEIKNILISTPGGVRVPLIQLADISLEEGPAQVSRENGHRRIVVECNVRDRDIGSFVSETQKKIQERVDIPSGYYLDWGGQFENMQQARNRLAIVIPISMGLIFILLYMSFRSFKNAALIYINVPFAATGGIVALFLRNMPLSVSAGVGFISLFGLCVLNGTVMVSCINEFLQKGKETRDTVVEAATTRLRPVVITVITDIIGLLPMTMSTDVGAEVQKPLATVIVGGVCFSSFLTLFVIPSLYQWFPKRIEFA</sequence>
<keyword evidence="6 8" id="KW-1133">Transmembrane helix</keyword>
<feature type="transmembrane region" description="Helical" evidence="8">
    <location>
        <begin position="903"/>
        <end position="922"/>
    </location>
</feature>
<dbReference type="SUPFAM" id="SSF82714">
    <property type="entry name" value="Multidrug efflux transporter AcrB TolC docking domain, DN and DC subdomains"/>
    <property type="match status" value="2"/>
</dbReference>
<dbReference type="AlphaFoldDB" id="I3IKJ4"/>
<dbReference type="STRING" id="247490.KSU1_C0643"/>
<feature type="transmembrane region" description="Helical" evidence="8">
    <location>
        <begin position="975"/>
        <end position="994"/>
    </location>
</feature>
<gene>
    <name evidence="9" type="ORF">KSU1_C0643</name>
</gene>
<feature type="transmembrane region" description="Helical" evidence="8">
    <location>
        <begin position="1006"/>
        <end position="1029"/>
    </location>
</feature>
<evidence type="ECO:0000256" key="3">
    <source>
        <dbReference type="ARBA" id="ARBA00022448"/>
    </source>
</evidence>
<dbReference type="EMBL" id="BAFH01000003">
    <property type="protein sequence ID" value="GAB62239.1"/>
    <property type="molecule type" value="Genomic_DNA"/>
</dbReference>
<dbReference type="Gene3D" id="3.30.2090.10">
    <property type="entry name" value="Multidrug efflux transporter AcrB TolC docking domain, DN and DC subdomains"/>
    <property type="match status" value="2"/>
</dbReference>
<dbReference type="Gene3D" id="3.30.70.1320">
    <property type="entry name" value="Multidrug efflux transporter AcrB pore domain like"/>
    <property type="match status" value="1"/>
</dbReference>
<evidence type="ECO:0000256" key="7">
    <source>
        <dbReference type="ARBA" id="ARBA00023136"/>
    </source>
</evidence>
<dbReference type="PANTHER" id="PTHR32063">
    <property type="match status" value="1"/>
</dbReference>
<dbReference type="GO" id="GO:0042910">
    <property type="term" value="F:xenobiotic transmembrane transporter activity"/>
    <property type="evidence" value="ECO:0007669"/>
    <property type="project" value="TreeGrafter"/>
</dbReference>
<keyword evidence="4" id="KW-1003">Cell membrane</keyword>
<evidence type="ECO:0000313" key="10">
    <source>
        <dbReference type="Proteomes" id="UP000002985"/>
    </source>
</evidence>
<dbReference type="Pfam" id="PF00873">
    <property type="entry name" value="ACR_tran"/>
    <property type="match status" value="1"/>
</dbReference>
<dbReference type="NCBIfam" id="TIGR00914">
    <property type="entry name" value="2A0601"/>
    <property type="match status" value="1"/>
</dbReference>
<evidence type="ECO:0000313" key="9">
    <source>
        <dbReference type="EMBL" id="GAB62239.1"/>
    </source>
</evidence>
<comment type="caution">
    <text evidence="9">The sequence shown here is derived from an EMBL/GenBank/DDBJ whole genome shotgun (WGS) entry which is preliminary data.</text>
</comment>
<dbReference type="InterPro" id="IPR004763">
    <property type="entry name" value="CusA-like"/>
</dbReference>
<feature type="transmembrane region" description="Helical" evidence="8">
    <location>
        <begin position="481"/>
        <end position="504"/>
    </location>
</feature>
<name>I3IKJ4_9BACT</name>
<evidence type="ECO:0000256" key="4">
    <source>
        <dbReference type="ARBA" id="ARBA00022475"/>
    </source>
</evidence>
<accession>I3IKJ4</accession>
<feature type="transmembrane region" description="Helical" evidence="8">
    <location>
        <begin position="343"/>
        <end position="364"/>
    </location>
</feature>
<keyword evidence="10" id="KW-1185">Reference proteome</keyword>
<dbReference type="SUPFAM" id="SSF82866">
    <property type="entry name" value="Multidrug efflux transporter AcrB transmembrane domain"/>
    <property type="match status" value="2"/>
</dbReference>
<dbReference type="InterPro" id="IPR027463">
    <property type="entry name" value="AcrB_DN_DC_subdom"/>
</dbReference>
<feature type="transmembrane region" description="Helical" evidence="8">
    <location>
        <begin position="449"/>
        <end position="469"/>
    </location>
</feature>
<dbReference type="SUPFAM" id="SSF82693">
    <property type="entry name" value="Multidrug efflux transporter AcrB pore domain, PN1, PN2, PC1 and PC2 subdomains"/>
    <property type="match status" value="2"/>
</dbReference>
<dbReference type="PRINTS" id="PR00702">
    <property type="entry name" value="ACRIFLAVINRP"/>
</dbReference>
<keyword evidence="7 8" id="KW-0472">Membrane</keyword>
<keyword evidence="5 8" id="KW-0812">Transmembrane</keyword>
<proteinExistence type="inferred from homology"/>
<dbReference type="OrthoDB" id="219750at2"/>
<dbReference type="Gene3D" id="1.20.1640.10">
    <property type="entry name" value="Multidrug efflux transporter AcrB transmembrane domain"/>
    <property type="match status" value="2"/>
</dbReference>
<dbReference type="Proteomes" id="UP000002985">
    <property type="component" value="Unassembled WGS sequence"/>
</dbReference>
<keyword evidence="3" id="KW-0813">Transport</keyword>
<evidence type="ECO:0000256" key="6">
    <source>
        <dbReference type="ARBA" id="ARBA00022989"/>
    </source>
</evidence>
<organism evidence="9 10">
    <name type="scientific">Candidatus Jettenia caeni</name>
    <dbReference type="NCBI Taxonomy" id="247490"/>
    <lineage>
        <taxon>Bacteria</taxon>
        <taxon>Pseudomonadati</taxon>
        <taxon>Planctomycetota</taxon>
        <taxon>Candidatus Brocadiia</taxon>
        <taxon>Candidatus Brocadiales</taxon>
        <taxon>Candidatus Brocadiaceae</taxon>
        <taxon>Candidatus Jettenia</taxon>
    </lineage>
</organism>
<comment type="subcellular location">
    <subcellularLocation>
        <location evidence="1">Cell membrane</location>
        <topology evidence="1">Multi-pass membrane protein</topology>
    </subcellularLocation>
</comment>
<dbReference type="InterPro" id="IPR001036">
    <property type="entry name" value="Acrflvin-R"/>
</dbReference>
<dbReference type="eggNOG" id="COG3696">
    <property type="taxonomic scope" value="Bacteria"/>
</dbReference>
<dbReference type="Gene3D" id="3.30.70.1430">
    <property type="entry name" value="Multidrug efflux transporter AcrB pore domain"/>
    <property type="match status" value="2"/>
</dbReference>
<evidence type="ECO:0000256" key="8">
    <source>
        <dbReference type="SAM" id="Phobius"/>
    </source>
</evidence>
<evidence type="ECO:0000256" key="5">
    <source>
        <dbReference type="ARBA" id="ARBA00022692"/>
    </source>
</evidence>
<dbReference type="GO" id="GO:0008324">
    <property type="term" value="F:monoatomic cation transmembrane transporter activity"/>
    <property type="evidence" value="ECO:0007669"/>
    <property type="project" value="InterPro"/>
</dbReference>
<dbReference type="GO" id="GO:0005886">
    <property type="term" value="C:plasma membrane"/>
    <property type="evidence" value="ECO:0007669"/>
    <property type="project" value="UniProtKB-SubCell"/>
</dbReference>
<feature type="transmembrane region" description="Helical" evidence="8">
    <location>
        <begin position="934"/>
        <end position="954"/>
    </location>
</feature>
<evidence type="ECO:0000256" key="2">
    <source>
        <dbReference type="ARBA" id="ARBA00010942"/>
    </source>
</evidence>
<evidence type="ECO:0000256" key="1">
    <source>
        <dbReference type="ARBA" id="ARBA00004651"/>
    </source>
</evidence>
<reference evidence="9 10" key="1">
    <citation type="journal article" date="2012" name="FEBS Lett.">
        <title>Anammox organism KSU-1 expresses a NirK-type copper-containing nitrite reductase instead of a NirS-type with cytochrome cd1.</title>
        <authorList>
            <person name="Hira D."/>
            <person name="Toh H."/>
            <person name="Migita C.T."/>
            <person name="Okubo H."/>
            <person name="Nishiyama T."/>
            <person name="Hattori M."/>
            <person name="Furukawa K."/>
            <person name="Fujii T."/>
        </authorList>
    </citation>
    <scope>NUCLEOTIDE SEQUENCE [LARGE SCALE GENOMIC DNA]</scope>
</reference>
<dbReference type="Gene3D" id="3.30.70.1440">
    <property type="entry name" value="Multidrug efflux transporter AcrB pore domain"/>
    <property type="match status" value="1"/>
</dbReference>
<feature type="transmembrane region" description="Helical" evidence="8">
    <location>
        <begin position="21"/>
        <end position="41"/>
    </location>
</feature>
<comment type="similarity">
    <text evidence="2">Belongs to the resistance-nodulation-cell division (RND) (TC 2.A.6) family.</text>
</comment>
<feature type="transmembrane region" description="Helical" evidence="8">
    <location>
        <begin position="371"/>
        <end position="393"/>
    </location>
</feature>
<protein>
    <submittedName>
        <fullName evidence="9">Heavy metal efflux pump</fullName>
    </submittedName>
</protein>